<dbReference type="EMBL" id="CP157400">
    <property type="protein sequence ID" value="XBS08830.1"/>
    <property type="molecule type" value="Genomic_DNA"/>
</dbReference>
<sequence length="228" mass="25897">MMIKYAIFDLDDTLLDFKRGEREGLTKIMTKYGVSDLKQGFDTYTKINHQVWEAIEQGQARDALLNTRFSKAFNLLGIKVDGATVEAEYRSSLDTNFYKLQGVDELLSDLKAAGVHLLVGTNGVKETQLRRLKGSGLEHYFEDYFISEDIGFAKPDKRFFEPMFKKYGNLTTNALMVGDRLQADVLGAKRAQLNSIWYNPQALPVVQAYQPTYVANSFKQIKKIILNA</sequence>
<dbReference type="SFLD" id="SFLDS00003">
    <property type="entry name" value="Haloacid_Dehalogenase"/>
    <property type="match status" value="1"/>
</dbReference>
<dbReference type="InterPro" id="IPR023214">
    <property type="entry name" value="HAD_sf"/>
</dbReference>
<dbReference type="Pfam" id="PF13419">
    <property type="entry name" value="HAD_2"/>
    <property type="match status" value="1"/>
</dbReference>
<dbReference type="SFLD" id="SFLDG01129">
    <property type="entry name" value="C1.5:_HAD__Beta-PGM__Phosphata"/>
    <property type="match status" value="1"/>
</dbReference>
<dbReference type="EC" id="3.1.3.5" evidence="1"/>
<dbReference type="InterPro" id="IPR023198">
    <property type="entry name" value="PGP-like_dom2"/>
</dbReference>
<dbReference type="SUPFAM" id="SSF56784">
    <property type="entry name" value="HAD-like"/>
    <property type="match status" value="1"/>
</dbReference>
<protein>
    <submittedName>
        <fullName evidence="1">YjjG family noncanonical pyrimidine nucleotidase</fullName>
        <ecNumber evidence="1">3.1.3.5</ecNumber>
    </submittedName>
</protein>
<gene>
    <name evidence="1" type="ORF">BB06_02400</name>
</gene>
<dbReference type="InterPro" id="IPR036412">
    <property type="entry name" value="HAD-like_sf"/>
</dbReference>
<proteinExistence type="predicted"/>
<name>A0AAU7NMJ4_PEDPE</name>
<evidence type="ECO:0000313" key="1">
    <source>
        <dbReference type="EMBL" id="XBS08830.1"/>
    </source>
</evidence>
<dbReference type="PRINTS" id="PR00413">
    <property type="entry name" value="HADHALOGNASE"/>
</dbReference>
<reference evidence="1" key="2">
    <citation type="submission" date="2024-05" db="EMBL/GenBank/DDBJ databases">
        <authorList>
            <person name="Chen H."/>
        </authorList>
    </citation>
    <scope>NUCLEOTIDE SEQUENCE</scope>
    <source>
        <strain evidence="1">CGMCC 7049</strain>
    </source>
</reference>
<dbReference type="InterPro" id="IPR052550">
    <property type="entry name" value="Pyrimidine_5'-ntase_YjjG"/>
</dbReference>
<dbReference type="InterPro" id="IPR006439">
    <property type="entry name" value="HAD-SF_hydro_IA"/>
</dbReference>
<keyword evidence="1" id="KW-0378">Hydrolase</keyword>
<dbReference type="GO" id="GO:0008253">
    <property type="term" value="F:5'-nucleotidase activity"/>
    <property type="evidence" value="ECO:0007669"/>
    <property type="project" value="UniProtKB-EC"/>
</dbReference>
<dbReference type="Gene3D" id="3.40.50.1000">
    <property type="entry name" value="HAD superfamily/HAD-like"/>
    <property type="match status" value="1"/>
</dbReference>
<dbReference type="PANTHER" id="PTHR47478">
    <property type="match status" value="1"/>
</dbReference>
<dbReference type="InterPro" id="IPR041492">
    <property type="entry name" value="HAD_2"/>
</dbReference>
<dbReference type="NCBIfam" id="TIGR01549">
    <property type="entry name" value="HAD-SF-IA-v1"/>
    <property type="match status" value="1"/>
</dbReference>
<accession>A0AAU7NMJ4</accession>
<organism evidence="1">
    <name type="scientific">Pediococcus pentosaceus CGMCC 7049</name>
    <dbReference type="NCBI Taxonomy" id="1460385"/>
    <lineage>
        <taxon>Bacteria</taxon>
        <taxon>Bacillati</taxon>
        <taxon>Bacillota</taxon>
        <taxon>Bacilli</taxon>
        <taxon>Lactobacillales</taxon>
        <taxon>Lactobacillaceae</taxon>
        <taxon>Pediococcus</taxon>
    </lineage>
</organism>
<dbReference type="PANTHER" id="PTHR47478:SF1">
    <property type="entry name" value="PYRIMIDINE 5'-NUCLEOTIDASE YJJG"/>
    <property type="match status" value="1"/>
</dbReference>
<dbReference type="Gene3D" id="1.10.150.240">
    <property type="entry name" value="Putative phosphatase, domain 2"/>
    <property type="match status" value="1"/>
</dbReference>
<dbReference type="AlphaFoldDB" id="A0AAU7NMJ4"/>
<reference evidence="1" key="1">
    <citation type="submission" date="2014-02" db="EMBL/GenBank/DDBJ databases">
        <authorList>
            <person name="Zhao D."/>
            <person name="Dong X."/>
            <person name="Li Y."/>
            <person name="Lv L."/>
            <person name="Zhao D."/>
            <person name="Gao Y."/>
            <person name="Wang Y."/>
            <person name="Li Y."/>
        </authorList>
    </citation>
    <scope>NUCLEOTIDE SEQUENCE</scope>
    <source>
        <strain evidence="1">CGMCC 7049</strain>
    </source>
</reference>
<dbReference type="NCBIfam" id="TIGR02254">
    <property type="entry name" value="YjjG_YfnB"/>
    <property type="match status" value="1"/>
</dbReference>
<dbReference type="InterPro" id="IPR011951">
    <property type="entry name" value="HAD-SF_hydro_IA_YjjG/PynA"/>
</dbReference>